<evidence type="ECO:0000256" key="2">
    <source>
        <dbReference type="ARBA" id="ARBA00022485"/>
    </source>
</evidence>
<dbReference type="GO" id="GO:0051539">
    <property type="term" value="F:4 iron, 4 sulfur cluster binding"/>
    <property type="evidence" value="ECO:0007669"/>
    <property type="project" value="UniProtKB-KW"/>
</dbReference>
<dbReference type="PANTHER" id="PTHR43545:SF4">
    <property type="entry name" value="IRON-SULFUR PROTEIN"/>
    <property type="match status" value="1"/>
</dbReference>
<dbReference type="AlphaFoldDB" id="A0A0H3AC88"/>
<dbReference type="InterPro" id="IPR051555">
    <property type="entry name" value="FDH_Electron_Transfer_Unit"/>
</dbReference>
<name>A0A0H3AC88_NITV4</name>
<keyword evidence="2" id="KW-0004">4Fe-4S</keyword>
<keyword evidence="3" id="KW-0479">Metal-binding</keyword>
<evidence type="ECO:0000256" key="6">
    <source>
        <dbReference type="ARBA" id="ARBA00023014"/>
    </source>
</evidence>
<evidence type="ECO:0000313" key="8">
    <source>
        <dbReference type="EMBL" id="ABM29380.1"/>
    </source>
</evidence>
<evidence type="ECO:0000256" key="5">
    <source>
        <dbReference type="ARBA" id="ARBA00023004"/>
    </source>
</evidence>
<dbReference type="Gene3D" id="3.30.70.20">
    <property type="match status" value="2"/>
</dbReference>
<accession>A0A0H3AC88</accession>
<evidence type="ECO:0000256" key="3">
    <source>
        <dbReference type="ARBA" id="ARBA00022723"/>
    </source>
</evidence>
<keyword evidence="6" id="KW-0411">Iron-sulfur</keyword>
<dbReference type="SMR" id="A0A0H3AC88"/>
<comment type="subcellular location">
    <subcellularLocation>
        <location evidence="1">Cell envelope</location>
    </subcellularLocation>
</comment>
<dbReference type="KEGG" id="dvl:Dvul_2364"/>
<evidence type="ECO:0000259" key="7">
    <source>
        <dbReference type="PROSITE" id="PS51379"/>
    </source>
</evidence>
<dbReference type="SUPFAM" id="SSF54862">
    <property type="entry name" value="4Fe-4S ferredoxins"/>
    <property type="match status" value="1"/>
</dbReference>
<proteinExistence type="predicted"/>
<dbReference type="EMBL" id="CP000527">
    <property type="protein sequence ID" value="ABM29380.1"/>
    <property type="molecule type" value="Genomic_DNA"/>
</dbReference>
<protein>
    <submittedName>
        <fullName evidence="8">Formate dehydrogenase, beta subunit, putative</fullName>
    </submittedName>
</protein>
<dbReference type="PANTHER" id="PTHR43545">
    <property type="entry name" value="FORMATE DEHYDROGENASE, NITRATE-INDUCIBLE, IRON-SULFUR SUBUNIT"/>
    <property type="match status" value="1"/>
</dbReference>
<sequence>MGKMFFVDLSRCTACRGCQIACKQWKNLPAEETRNTGSHQNPPDLSYVTLKTVRFTEKSRKGPGIDWLFFPEQCRHCVEPPCKGQADVDLEGAVVKDETTGAVLFTELTAKVDGESVRSACPYDIPRIDPVTKRLSKCDMCNDRVQNGLLPACVKTCPTGTMNFGDEQEMLALAEKRLAEVKKTYPGAVLGDPNDVRVVYLFTRDPKDFYEHAVADLAPSMMTRQQLFARLFRPRA</sequence>
<feature type="domain" description="4Fe-4S ferredoxin-type" evidence="7">
    <location>
        <begin position="3"/>
        <end position="33"/>
    </location>
</feature>
<keyword evidence="4" id="KW-0677">Repeat</keyword>
<dbReference type="RefSeq" id="WP_010937891.1">
    <property type="nucleotide sequence ID" value="NC_008751.1"/>
</dbReference>
<evidence type="ECO:0000256" key="1">
    <source>
        <dbReference type="ARBA" id="ARBA00004196"/>
    </source>
</evidence>
<evidence type="ECO:0000256" key="4">
    <source>
        <dbReference type="ARBA" id="ARBA00022737"/>
    </source>
</evidence>
<dbReference type="InterPro" id="IPR017896">
    <property type="entry name" value="4Fe4S_Fe-S-bd"/>
</dbReference>
<dbReference type="GO" id="GO:0046872">
    <property type="term" value="F:metal ion binding"/>
    <property type="evidence" value="ECO:0007669"/>
    <property type="project" value="UniProtKB-KW"/>
</dbReference>
<gene>
    <name evidence="8" type="ordered locus">Dvul_2364</name>
</gene>
<keyword evidence="5" id="KW-0408">Iron</keyword>
<dbReference type="CDD" id="cd10559">
    <property type="entry name" value="W-FDH"/>
    <property type="match status" value="1"/>
</dbReference>
<organism evidence="8 9">
    <name type="scientific">Nitratidesulfovibrio vulgaris (strain DP4)</name>
    <name type="common">Desulfovibrio vulgaris</name>
    <dbReference type="NCBI Taxonomy" id="391774"/>
    <lineage>
        <taxon>Bacteria</taxon>
        <taxon>Pseudomonadati</taxon>
        <taxon>Thermodesulfobacteriota</taxon>
        <taxon>Desulfovibrionia</taxon>
        <taxon>Desulfovibrionales</taxon>
        <taxon>Desulfovibrionaceae</taxon>
        <taxon>Nitratidesulfovibrio</taxon>
    </lineage>
</organism>
<dbReference type="Pfam" id="PF13247">
    <property type="entry name" value="Fer4_11"/>
    <property type="match status" value="1"/>
</dbReference>
<reference evidence="9" key="1">
    <citation type="journal article" date="2009" name="Environ. Microbiol.">
        <title>Contribution of mobile genetic elements to Desulfovibrio vulgaris genome plasticity.</title>
        <authorList>
            <person name="Walker C.B."/>
            <person name="Stolyar S."/>
            <person name="Chivian D."/>
            <person name="Pinel N."/>
            <person name="Gabster J.A."/>
            <person name="Dehal P.S."/>
            <person name="He Z."/>
            <person name="Yang Z.K."/>
            <person name="Yen H.C."/>
            <person name="Zhou J."/>
            <person name="Wall J.D."/>
            <person name="Hazen T.C."/>
            <person name="Arkin A.P."/>
            <person name="Stahl D.A."/>
        </authorList>
    </citation>
    <scope>NUCLEOTIDE SEQUENCE [LARGE SCALE GENOMIC DNA]</scope>
    <source>
        <strain evidence="9">DP4</strain>
    </source>
</reference>
<dbReference type="HOGENOM" id="CLU_043374_0_3_7"/>
<dbReference type="GO" id="GO:0030313">
    <property type="term" value="C:cell envelope"/>
    <property type="evidence" value="ECO:0007669"/>
    <property type="project" value="UniProtKB-SubCell"/>
</dbReference>
<evidence type="ECO:0000313" key="9">
    <source>
        <dbReference type="Proteomes" id="UP000009173"/>
    </source>
</evidence>
<dbReference type="Proteomes" id="UP000009173">
    <property type="component" value="Chromosome"/>
</dbReference>
<dbReference type="PROSITE" id="PS51379">
    <property type="entry name" value="4FE4S_FER_2"/>
    <property type="match status" value="1"/>
</dbReference>